<evidence type="ECO:0000256" key="1">
    <source>
        <dbReference type="SAM" id="MobiDB-lite"/>
    </source>
</evidence>
<comment type="caution">
    <text evidence="3">The sequence shown here is derived from an EMBL/GenBank/DDBJ whole genome shotgun (WGS) entry which is preliminary data.</text>
</comment>
<sequence>MSAVSRLWRRAPLWRLCVYGTVFFAGLAAFYPAAYLIRAIPSLGKLHPGALHGGTAPDASKPGPGPGGNGGPPGPGDGRISFLPLTQGLTRAVPFGGHVLPLPAGVWHPVLSAQTGPNGAMLTDVYVRTDRGVVSGMVVAMGTAQPIPDPNLLSVDSPCHDDRAYARGELPSGENVVSCWAIGATPVHDAPGTLNPVVAQAVDRLNALGYPIPPLFMTMRWMHLTTVPKKGVGLEQADVMLSPAAPGTIRLPVPIDQWDRGAIAGAPAAAHFVDRMRVWAQEWAPILERGHAGTLDPTTIPDSLTMDPAAPAVH</sequence>
<reference evidence="3 4" key="1">
    <citation type="submission" date="2012-10" db="EMBL/GenBank/DDBJ databases">
        <title>Genome sequencing of Tanticharoenia sakaeratensis NBRC 103193.</title>
        <authorList>
            <person name="Azuma Y."/>
            <person name="Hadano H."/>
            <person name="Hirakawa H."/>
            <person name="Matsushita K."/>
        </authorList>
    </citation>
    <scope>NUCLEOTIDE SEQUENCE [LARGE SCALE GENOMIC DNA]</scope>
    <source>
        <strain evidence="3 4">NBRC 103193</strain>
    </source>
</reference>
<keyword evidence="2" id="KW-0472">Membrane</keyword>
<evidence type="ECO:0000313" key="3">
    <source>
        <dbReference type="EMBL" id="GAN54577.1"/>
    </source>
</evidence>
<feature type="region of interest" description="Disordered" evidence="1">
    <location>
        <begin position="51"/>
        <end position="81"/>
    </location>
</feature>
<keyword evidence="2" id="KW-1133">Transmembrane helix</keyword>
<evidence type="ECO:0000313" key="4">
    <source>
        <dbReference type="Proteomes" id="UP000032679"/>
    </source>
</evidence>
<dbReference type="OrthoDB" id="7261578at2"/>
<proteinExistence type="predicted"/>
<feature type="region of interest" description="Disordered" evidence="1">
    <location>
        <begin position="291"/>
        <end position="314"/>
    </location>
</feature>
<dbReference type="Proteomes" id="UP000032679">
    <property type="component" value="Unassembled WGS sequence"/>
</dbReference>
<dbReference type="AlphaFoldDB" id="A0A0D6MLM9"/>
<feature type="transmembrane region" description="Helical" evidence="2">
    <location>
        <begin position="12"/>
        <end position="37"/>
    </location>
</feature>
<gene>
    <name evidence="3" type="ORF">Tasa_025_008</name>
</gene>
<dbReference type="RefSeq" id="WP_048849123.1">
    <property type="nucleotide sequence ID" value="NZ_BALE01000025.1"/>
</dbReference>
<accession>A0A0D6MLM9</accession>
<protein>
    <submittedName>
        <fullName evidence="3">Uncharacterized protein</fullName>
    </submittedName>
</protein>
<evidence type="ECO:0000256" key="2">
    <source>
        <dbReference type="SAM" id="Phobius"/>
    </source>
</evidence>
<organism evidence="3 4">
    <name type="scientific">Tanticharoenia sakaeratensis NBRC 103193</name>
    <dbReference type="NCBI Taxonomy" id="1231623"/>
    <lineage>
        <taxon>Bacteria</taxon>
        <taxon>Pseudomonadati</taxon>
        <taxon>Pseudomonadota</taxon>
        <taxon>Alphaproteobacteria</taxon>
        <taxon>Acetobacterales</taxon>
        <taxon>Acetobacteraceae</taxon>
        <taxon>Tanticharoenia</taxon>
    </lineage>
</organism>
<keyword evidence="2" id="KW-0812">Transmembrane</keyword>
<name>A0A0D6MLM9_9PROT</name>
<dbReference type="EMBL" id="BALE01000025">
    <property type="protein sequence ID" value="GAN54577.1"/>
    <property type="molecule type" value="Genomic_DNA"/>
</dbReference>
<dbReference type="STRING" id="1231623.Tasa_025_008"/>
<keyword evidence="4" id="KW-1185">Reference proteome</keyword>